<dbReference type="RefSeq" id="WP_115869175.1">
    <property type="nucleotide sequence ID" value="NZ_QREG01000016.1"/>
</dbReference>
<keyword evidence="3" id="KW-1185">Reference proteome</keyword>
<accession>A0A3D9L0N9</accession>
<dbReference type="PROSITE" id="PS51257">
    <property type="entry name" value="PROKAR_LIPOPROTEIN"/>
    <property type="match status" value="1"/>
</dbReference>
<sequence length="488" mass="52468">MIQFRKLKYMTVFGLAVLSLSCEEDKPKDPVLINQSTAVSVDKSVVVEGGKVLFNDQTEGVVSRLWNFPGGNPSESTEAEVEVTYMTAGDYVSTVQLTFEDGSGKIARVPVDVVGAVVADFSAEPTTAIIDASVQFTDASTGEADTWKWIFEGGTPSTSADQNPEVTYAAEGVYDVTLIATRSDVSSVDTLVMEDYITVNSLDEAIISFTADETTIDAGGSVTYTNTTTGADTYQWTFEGGTPATSVEANPVVTYNEPGVYDVSLVAVNAGGAADTVVVDYIIVRELQPASVINDNGNFERFELDGDRLTIDPWREFVFAADGADGKVLIEFNGKSYAGGGGTFDLDESVTAETSYSGNAHYRLIQAAGDATDPRIDNNPADNAIQLEVGKTYRVSMMIKVLSSGSWTHPTEGDKGPAMIQNFGQALNNWSGLTAPVRLDSFTPNQWVEHTYTFECTHIGNAAVAFPVLRVRGECDILLDNVYLTEEP</sequence>
<dbReference type="AlphaFoldDB" id="A0A3D9L0N9"/>
<name>A0A3D9L0N9_MARFU</name>
<evidence type="ECO:0000313" key="3">
    <source>
        <dbReference type="Proteomes" id="UP000256779"/>
    </source>
</evidence>
<dbReference type="InterPro" id="IPR035986">
    <property type="entry name" value="PKD_dom_sf"/>
</dbReference>
<gene>
    <name evidence="2" type="ORF">C7460_11667</name>
</gene>
<organism evidence="2 3">
    <name type="scientific">Marinoscillum furvescens DSM 4134</name>
    <dbReference type="NCBI Taxonomy" id="1122208"/>
    <lineage>
        <taxon>Bacteria</taxon>
        <taxon>Pseudomonadati</taxon>
        <taxon>Bacteroidota</taxon>
        <taxon>Cytophagia</taxon>
        <taxon>Cytophagales</taxon>
        <taxon>Reichenbachiellaceae</taxon>
        <taxon>Marinoscillum</taxon>
    </lineage>
</organism>
<dbReference type="Pfam" id="PF18911">
    <property type="entry name" value="PKD_4"/>
    <property type="match status" value="2"/>
</dbReference>
<dbReference type="CDD" id="cd00146">
    <property type="entry name" value="PKD"/>
    <property type="match status" value="2"/>
</dbReference>
<dbReference type="OrthoDB" id="622252at2"/>
<dbReference type="InterPro" id="IPR013783">
    <property type="entry name" value="Ig-like_fold"/>
</dbReference>
<reference evidence="2 3" key="1">
    <citation type="submission" date="2018-07" db="EMBL/GenBank/DDBJ databases">
        <title>Genomic Encyclopedia of Type Strains, Phase IV (KMG-IV): sequencing the most valuable type-strain genomes for metagenomic binning, comparative biology and taxonomic classification.</title>
        <authorList>
            <person name="Goeker M."/>
        </authorList>
    </citation>
    <scope>NUCLEOTIDE SEQUENCE [LARGE SCALE GENOMIC DNA]</scope>
    <source>
        <strain evidence="2 3">DSM 4134</strain>
    </source>
</reference>
<dbReference type="Pfam" id="PF00801">
    <property type="entry name" value="PKD"/>
    <property type="match status" value="1"/>
</dbReference>
<feature type="domain" description="PKD" evidence="1">
    <location>
        <begin position="233"/>
        <end position="290"/>
    </location>
</feature>
<dbReference type="EMBL" id="QREG01000016">
    <property type="protein sequence ID" value="RED96009.1"/>
    <property type="molecule type" value="Genomic_DNA"/>
</dbReference>
<dbReference type="InterPro" id="IPR000601">
    <property type="entry name" value="PKD_dom"/>
</dbReference>
<evidence type="ECO:0000313" key="2">
    <source>
        <dbReference type="EMBL" id="RED96009.1"/>
    </source>
</evidence>
<feature type="domain" description="PKD" evidence="1">
    <location>
        <begin position="117"/>
        <end position="183"/>
    </location>
</feature>
<feature type="domain" description="PKD" evidence="1">
    <location>
        <begin position="62"/>
        <end position="113"/>
    </location>
</feature>
<comment type="caution">
    <text evidence="2">The sequence shown here is derived from an EMBL/GenBank/DDBJ whole genome shotgun (WGS) entry which is preliminary data.</text>
</comment>
<proteinExistence type="predicted"/>
<dbReference type="Proteomes" id="UP000256779">
    <property type="component" value="Unassembled WGS sequence"/>
</dbReference>
<dbReference type="InterPro" id="IPR022409">
    <property type="entry name" value="PKD/Chitinase_dom"/>
</dbReference>
<dbReference type="SMART" id="SM00089">
    <property type="entry name" value="PKD"/>
    <property type="match status" value="3"/>
</dbReference>
<dbReference type="Gene3D" id="2.60.120.260">
    <property type="entry name" value="Galactose-binding domain-like"/>
    <property type="match status" value="1"/>
</dbReference>
<dbReference type="Gene3D" id="2.60.40.10">
    <property type="entry name" value="Immunoglobulins"/>
    <property type="match status" value="3"/>
</dbReference>
<evidence type="ECO:0000259" key="1">
    <source>
        <dbReference type="PROSITE" id="PS50093"/>
    </source>
</evidence>
<protein>
    <submittedName>
        <fullName evidence="2">PKD repeat protein</fullName>
    </submittedName>
</protein>
<dbReference type="PROSITE" id="PS50093">
    <property type="entry name" value="PKD"/>
    <property type="match status" value="3"/>
</dbReference>
<dbReference type="SUPFAM" id="SSF49299">
    <property type="entry name" value="PKD domain"/>
    <property type="match status" value="3"/>
</dbReference>